<dbReference type="NCBIfam" id="TIGR00347">
    <property type="entry name" value="bioD"/>
    <property type="match status" value="1"/>
</dbReference>
<dbReference type="RefSeq" id="WP_137424329.1">
    <property type="nucleotide sequence ID" value="NZ_CP040098.1"/>
</dbReference>
<feature type="binding site" evidence="9">
    <location>
        <begin position="121"/>
        <end position="124"/>
    </location>
    <ligand>
        <name>ATP</name>
        <dbReference type="ChEBI" id="CHEBI:30616"/>
    </ligand>
</feature>
<dbReference type="Proteomes" id="UP000298602">
    <property type="component" value="Chromosome"/>
</dbReference>
<dbReference type="GO" id="GO:0005829">
    <property type="term" value="C:cytosol"/>
    <property type="evidence" value="ECO:0007669"/>
    <property type="project" value="TreeGrafter"/>
</dbReference>
<dbReference type="InterPro" id="IPR004472">
    <property type="entry name" value="DTB_synth_BioD"/>
</dbReference>
<feature type="binding site" evidence="9">
    <location>
        <begin position="181"/>
        <end position="182"/>
    </location>
    <ligand>
        <name>ATP</name>
        <dbReference type="ChEBI" id="CHEBI:30616"/>
    </ligand>
</feature>
<dbReference type="EMBL" id="CP040098">
    <property type="protein sequence ID" value="QCQ22284.1"/>
    <property type="molecule type" value="Genomic_DNA"/>
</dbReference>
<dbReference type="GO" id="GO:0009102">
    <property type="term" value="P:biotin biosynthetic process"/>
    <property type="evidence" value="ECO:0007669"/>
    <property type="project" value="UniProtKB-UniRule"/>
</dbReference>
<protein>
    <recommendedName>
        <fullName evidence="9">ATP-dependent dethiobiotin synthetase BioD</fullName>
        <ecNumber evidence="9">6.3.3.3</ecNumber>
    </recommendedName>
    <alternativeName>
        <fullName evidence="9">DTB synthetase</fullName>
        <shortName evidence="9">DTBS</shortName>
    </alternativeName>
    <alternativeName>
        <fullName evidence="9">Dethiobiotin synthase</fullName>
    </alternativeName>
</protein>
<feature type="binding site" evidence="9">
    <location>
        <position position="58"/>
    </location>
    <ligand>
        <name>ATP</name>
        <dbReference type="ChEBI" id="CHEBI:30616"/>
    </ligand>
</feature>
<evidence type="ECO:0000256" key="4">
    <source>
        <dbReference type="ARBA" id="ARBA00022741"/>
    </source>
</evidence>
<comment type="catalytic activity">
    <reaction evidence="8">
        <text>(7R,8S)-8-amino-7-(carboxyamino)nonanoate + ATP = (4R,5S)-dethiobiotin + ADP + phosphate + H(+)</text>
        <dbReference type="Rhea" id="RHEA:63684"/>
        <dbReference type="ChEBI" id="CHEBI:15378"/>
        <dbReference type="ChEBI" id="CHEBI:30616"/>
        <dbReference type="ChEBI" id="CHEBI:43474"/>
        <dbReference type="ChEBI" id="CHEBI:149470"/>
        <dbReference type="ChEBI" id="CHEBI:149473"/>
        <dbReference type="ChEBI" id="CHEBI:456216"/>
    </reaction>
</comment>
<organism evidence="10 11">
    <name type="scientific">Desulfoglaeba alkanexedens ALDC</name>
    <dbReference type="NCBI Taxonomy" id="980445"/>
    <lineage>
        <taxon>Bacteria</taxon>
        <taxon>Pseudomonadati</taxon>
        <taxon>Thermodesulfobacteriota</taxon>
        <taxon>Syntrophobacteria</taxon>
        <taxon>Syntrophobacterales</taxon>
        <taxon>Syntrophobacteraceae</taxon>
        <taxon>Desulfoglaeba</taxon>
    </lineage>
</organism>
<dbReference type="OrthoDB" id="9802097at2"/>
<feature type="binding site" evidence="9">
    <location>
        <begin position="213"/>
        <end position="215"/>
    </location>
    <ligand>
        <name>ATP</name>
        <dbReference type="ChEBI" id="CHEBI:30616"/>
    </ligand>
</feature>
<comment type="subunit">
    <text evidence="9">Homodimer.</text>
</comment>
<dbReference type="AlphaFoldDB" id="A0A4P8L3E4"/>
<comment type="catalytic activity">
    <reaction evidence="9">
        <text>(7R,8S)-7,8-diammoniononanoate + CO2 + ATP = (4R,5S)-dethiobiotin + ADP + phosphate + 3 H(+)</text>
        <dbReference type="Rhea" id="RHEA:15805"/>
        <dbReference type="ChEBI" id="CHEBI:15378"/>
        <dbReference type="ChEBI" id="CHEBI:16526"/>
        <dbReference type="ChEBI" id="CHEBI:30616"/>
        <dbReference type="ChEBI" id="CHEBI:43474"/>
        <dbReference type="ChEBI" id="CHEBI:149469"/>
        <dbReference type="ChEBI" id="CHEBI:149473"/>
        <dbReference type="ChEBI" id="CHEBI:456216"/>
        <dbReference type="EC" id="6.3.3.3"/>
    </reaction>
</comment>
<evidence type="ECO:0000256" key="6">
    <source>
        <dbReference type="ARBA" id="ARBA00022840"/>
    </source>
</evidence>
<dbReference type="SUPFAM" id="SSF52540">
    <property type="entry name" value="P-loop containing nucleoside triphosphate hydrolases"/>
    <property type="match status" value="1"/>
</dbReference>
<keyword evidence="11" id="KW-1185">Reference proteome</keyword>
<comment type="function">
    <text evidence="9">Catalyzes a mechanistically unusual reaction, the ATP-dependent insertion of CO2 between the N7 and N8 nitrogen atoms of 7,8-diaminopelargonic acid (DAPA, also called 7,8-diammoniononanoate) to form a ureido ring.</text>
</comment>
<dbReference type="GO" id="GO:0000287">
    <property type="term" value="F:magnesium ion binding"/>
    <property type="evidence" value="ECO:0007669"/>
    <property type="project" value="UniProtKB-UniRule"/>
</dbReference>
<dbReference type="PANTHER" id="PTHR43210:SF2">
    <property type="entry name" value="ATP-DEPENDENT DETHIOBIOTIN SYNTHETASE BIOD 2"/>
    <property type="match status" value="1"/>
</dbReference>
<evidence type="ECO:0000256" key="9">
    <source>
        <dbReference type="HAMAP-Rule" id="MF_00336"/>
    </source>
</evidence>
<evidence type="ECO:0000313" key="10">
    <source>
        <dbReference type="EMBL" id="QCQ22284.1"/>
    </source>
</evidence>
<comment type="cofactor">
    <cofactor evidence="9">
        <name>Mg(2+)</name>
        <dbReference type="ChEBI" id="CHEBI:18420"/>
    </cofactor>
</comment>
<dbReference type="EC" id="6.3.3.3" evidence="9"/>
<evidence type="ECO:0000256" key="2">
    <source>
        <dbReference type="ARBA" id="ARBA00022598"/>
    </source>
</evidence>
<gene>
    <name evidence="9 10" type="primary">bioD</name>
    <name evidence="10" type="ORF">FDQ92_09000</name>
</gene>
<keyword evidence="2 9" id="KW-0436">Ligase</keyword>
<keyword evidence="7 9" id="KW-0460">Magnesium</keyword>
<keyword evidence="3 9" id="KW-0479">Metal-binding</keyword>
<dbReference type="GO" id="GO:0005524">
    <property type="term" value="F:ATP binding"/>
    <property type="evidence" value="ECO:0007669"/>
    <property type="project" value="UniProtKB-UniRule"/>
</dbReference>
<evidence type="ECO:0000256" key="1">
    <source>
        <dbReference type="ARBA" id="ARBA00022490"/>
    </source>
</evidence>
<dbReference type="UniPathway" id="UPA00078">
    <property type="reaction ID" value="UER00161"/>
</dbReference>
<comment type="similarity">
    <text evidence="9">Belongs to the dethiobiotin synthetase family.</text>
</comment>
<reference evidence="10 11" key="1">
    <citation type="submission" date="2019-05" db="EMBL/GenBank/DDBJ databases">
        <title>The Complete Genome Sequence of the n-alkane-degrading Desulfoglaeba alkanexedens ALDC reveals multiple alkylsuccinate synthase gene clusters.</title>
        <authorList>
            <person name="Callaghan A.V."/>
            <person name="Davidova I.A."/>
            <person name="Duncan K.E."/>
            <person name="Morris B."/>
            <person name="McInerney M.J."/>
        </authorList>
    </citation>
    <scope>NUCLEOTIDE SEQUENCE [LARGE SCALE GENOMIC DNA]</scope>
    <source>
        <strain evidence="10 11">ALDC</strain>
    </source>
</reference>
<feature type="binding site" evidence="9">
    <location>
        <position position="121"/>
    </location>
    <ligand>
        <name>Mg(2+)</name>
        <dbReference type="ChEBI" id="CHEBI:18420"/>
    </ligand>
</feature>
<keyword evidence="1 9" id="KW-0963">Cytoplasm</keyword>
<dbReference type="GO" id="GO:0004141">
    <property type="term" value="F:dethiobiotin synthase activity"/>
    <property type="evidence" value="ECO:0007669"/>
    <property type="project" value="UniProtKB-UniRule"/>
</dbReference>
<comment type="caution">
    <text evidence="9">Lacks conserved residue(s) required for the propagation of feature annotation.</text>
</comment>
<evidence type="ECO:0000256" key="8">
    <source>
        <dbReference type="ARBA" id="ARBA00047386"/>
    </source>
</evidence>
<dbReference type="CDD" id="cd03109">
    <property type="entry name" value="DTBS"/>
    <property type="match status" value="1"/>
</dbReference>
<evidence type="ECO:0000256" key="7">
    <source>
        <dbReference type="ARBA" id="ARBA00022842"/>
    </source>
</evidence>
<evidence type="ECO:0000256" key="3">
    <source>
        <dbReference type="ARBA" id="ARBA00022723"/>
    </source>
</evidence>
<keyword evidence="4 9" id="KW-0547">Nucleotide-binding</keyword>
<proteinExistence type="inferred from homology"/>
<reference evidence="10 11" key="2">
    <citation type="submission" date="2019-05" db="EMBL/GenBank/DDBJ databases">
        <authorList>
            <person name="Suflita J.M."/>
            <person name="Marks C.R."/>
        </authorList>
    </citation>
    <scope>NUCLEOTIDE SEQUENCE [LARGE SCALE GENOMIC DNA]</scope>
    <source>
        <strain evidence="10 11">ALDC</strain>
    </source>
</reference>
<feature type="binding site" evidence="9">
    <location>
        <begin position="18"/>
        <end position="23"/>
    </location>
    <ligand>
        <name>ATP</name>
        <dbReference type="ChEBI" id="CHEBI:30616"/>
    </ligand>
</feature>
<keyword evidence="6 9" id="KW-0067">ATP-binding</keyword>
<dbReference type="PIRSF" id="PIRSF006755">
    <property type="entry name" value="DTB_synth"/>
    <property type="match status" value="1"/>
</dbReference>
<comment type="subcellular location">
    <subcellularLocation>
        <location evidence="9">Cytoplasm</location>
    </subcellularLocation>
</comment>
<dbReference type="Pfam" id="PF13500">
    <property type="entry name" value="AAA_26"/>
    <property type="match status" value="1"/>
</dbReference>
<feature type="binding site" evidence="9">
    <location>
        <position position="47"/>
    </location>
    <ligand>
        <name>substrate</name>
    </ligand>
</feature>
<dbReference type="InterPro" id="IPR027417">
    <property type="entry name" value="P-loop_NTPase"/>
</dbReference>
<sequence length="240" mass="26850">MSSNQEPEILFVVGTDTGIGKTVLSLLLMQFFFAKGLKPFYLKPVQTGCRDPYDTDSDARFVYKHVEALRSRDPAESVIYCFREPKAPYFAARNEECTIDPRVIRKVVEEKRLDHSPLVLEAAGGILVPMTSTQHGIDLAAETGARPVLAARSALGTINHTLLTLEVLRARNLEPLGIVFIDPFDPCTPRDLVEENMEAVRDFGGIRVAGVIPRIPDFSNPPGECFEILRRMFTRERFSP</sequence>
<dbReference type="Gene3D" id="3.40.50.300">
    <property type="entry name" value="P-loop containing nucleotide triphosphate hydrolases"/>
    <property type="match status" value="1"/>
</dbReference>
<feature type="active site" evidence="9">
    <location>
        <position position="43"/>
    </location>
</feature>
<comment type="pathway">
    <text evidence="9">Cofactor biosynthesis; biotin biosynthesis; biotin from 7,8-diaminononanoate: step 1/2.</text>
</comment>
<accession>A0A4P8L3E4</accession>
<feature type="binding site" evidence="9">
    <location>
        <position position="22"/>
    </location>
    <ligand>
        <name>Mg(2+)</name>
        <dbReference type="ChEBI" id="CHEBI:18420"/>
    </ligand>
</feature>
<evidence type="ECO:0000256" key="5">
    <source>
        <dbReference type="ARBA" id="ARBA00022756"/>
    </source>
</evidence>
<keyword evidence="5 9" id="KW-0093">Biotin biosynthesis</keyword>
<dbReference type="HAMAP" id="MF_00336">
    <property type="entry name" value="BioD"/>
    <property type="match status" value="1"/>
</dbReference>
<name>A0A4P8L3E4_9BACT</name>
<evidence type="ECO:0000313" key="11">
    <source>
        <dbReference type="Proteomes" id="UP000298602"/>
    </source>
</evidence>
<dbReference type="KEGG" id="dax:FDQ92_09000"/>
<dbReference type="PANTHER" id="PTHR43210">
    <property type="entry name" value="DETHIOBIOTIN SYNTHETASE"/>
    <property type="match status" value="1"/>
</dbReference>
<feature type="binding site" evidence="9">
    <location>
        <position position="58"/>
    </location>
    <ligand>
        <name>Mg(2+)</name>
        <dbReference type="ChEBI" id="CHEBI:18420"/>
    </ligand>
</feature>